<evidence type="ECO:0000313" key="1">
    <source>
        <dbReference type="EMBL" id="KIT15332.1"/>
    </source>
</evidence>
<keyword evidence="2" id="KW-1185">Reference proteome</keyword>
<dbReference type="PATRIC" id="fig|935700.4.peg.3045"/>
<accession>A0A0D1CKP5</accession>
<dbReference type="EMBL" id="JYFE01000051">
    <property type="protein sequence ID" value="KIT15332.1"/>
    <property type="molecule type" value="Genomic_DNA"/>
</dbReference>
<dbReference type="Proteomes" id="UP000032232">
    <property type="component" value="Unassembled WGS sequence"/>
</dbReference>
<protein>
    <submittedName>
        <fullName evidence="1">Uncharacterized protein</fullName>
    </submittedName>
</protein>
<reference evidence="1 2" key="1">
    <citation type="submission" date="2015-02" db="EMBL/GenBank/DDBJ databases">
        <title>Genome Sequence of Jannaschia aquimarina DSM28248, a member of the Roseobacter clade.</title>
        <authorList>
            <person name="Voget S."/>
            <person name="Daniel R."/>
        </authorList>
    </citation>
    <scope>NUCLEOTIDE SEQUENCE [LARGE SCALE GENOMIC DNA]</scope>
    <source>
        <strain evidence="1 2">GSW-M26</strain>
    </source>
</reference>
<dbReference type="AlphaFoldDB" id="A0A0D1CKP5"/>
<evidence type="ECO:0000313" key="2">
    <source>
        <dbReference type="Proteomes" id="UP000032232"/>
    </source>
</evidence>
<organism evidence="1 2">
    <name type="scientific">Jannaschia aquimarina</name>
    <dbReference type="NCBI Taxonomy" id="935700"/>
    <lineage>
        <taxon>Bacteria</taxon>
        <taxon>Pseudomonadati</taxon>
        <taxon>Pseudomonadota</taxon>
        <taxon>Alphaproteobacteria</taxon>
        <taxon>Rhodobacterales</taxon>
        <taxon>Roseobacteraceae</taxon>
        <taxon>Jannaschia</taxon>
    </lineage>
</organism>
<gene>
    <name evidence="1" type="ORF">jaqu_29470</name>
</gene>
<name>A0A0D1CKP5_9RHOB</name>
<dbReference type="STRING" id="935700.jaqu_29470"/>
<comment type="caution">
    <text evidence="1">The sequence shown here is derived from an EMBL/GenBank/DDBJ whole genome shotgun (WGS) entry which is preliminary data.</text>
</comment>
<sequence>MDRCIAAIATRSLDPFAGWGSYARGRYVSSDATVLVGLGTLRYEGQPLGYCIASSGQSESETWTEDVAALFDEIQMRLDTEVFRPVDARAPGLPPNLGQRIVETFDEAVFAVSCSADDHPGVFVDVRWADGFTTTALPADMQICNPRED</sequence>
<proteinExistence type="predicted"/>